<evidence type="ECO:0000313" key="2">
    <source>
        <dbReference type="EMBL" id="RYC71032.1"/>
    </source>
</evidence>
<reference evidence="2 3" key="1">
    <citation type="submission" date="2019-01" db="EMBL/GenBank/DDBJ databases">
        <title>Spirosoma flava sp. nov., a propanil-degrading bacterium isolated from herbicide-contaminated soil.</title>
        <authorList>
            <person name="Zhang L."/>
            <person name="Jiang J.-D."/>
        </authorList>
    </citation>
    <scope>NUCLEOTIDE SEQUENCE [LARGE SCALE GENOMIC DNA]</scope>
    <source>
        <strain evidence="2 3">TY50</strain>
    </source>
</reference>
<proteinExistence type="predicted"/>
<sequence>MSLDIYINGTKAATITADQPRSDVASAFGYSYNKFGFLWTIPASYKSGAQLIVSVRPTGTDRNITNSPLTTDVCSGSGTPPVTSPPPSTTTTTPPVTTPPIVTPPPSTDYPILDSPQPSDLRPFIQNERVRVAIDLAVGGVVREVTDLQVGENMINCLVKDGKRDTGRDDQIAIYGLPDANQGWTTGGSQLHDNIGYNPVQGGDVLLNRSPILAFGKTNNMLYCKTRPLQWGLNNIPGDYIIEQWIQLQGNIVRRHVRITGNRPETGSQFYDHARQQELPCTYTSGSFYQYYVVQGTPYTNAPLVKVNDIPNLDGSGKTLNQYDDSMGQIAPLNVDASEPWIAAVRPQDNRGIALHTPFSNEFKVGLFNSVGWGPPEALNAGYIANGLKLTLDRNGVYEFDFNMVVGSLNEIRNTINSLPQSETKPHYVFAGQSKRHGFSYQKGYDQGYPVGDELSITPKNRRFSFTSPRKGYKASDINRIYIRIRARTNETQFVLKWRKIGQSPIESEWAGQSISFPITGDNQYRTIAIPVGNHPQWNGIINEFSINYANPNEEPANNQQIGIKWISAENLENQ</sequence>
<feature type="region of interest" description="Disordered" evidence="1">
    <location>
        <begin position="63"/>
        <end position="105"/>
    </location>
</feature>
<evidence type="ECO:0000256" key="1">
    <source>
        <dbReference type="SAM" id="MobiDB-lite"/>
    </source>
</evidence>
<evidence type="ECO:0000313" key="3">
    <source>
        <dbReference type="Proteomes" id="UP000290407"/>
    </source>
</evidence>
<organism evidence="2 3">
    <name type="scientific">Spirosoma sordidisoli</name>
    <dbReference type="NCBI Taxonomy" id="2502893"/>
    <lineage>
        <taxon>Bacteria</taxon>
        <taxon>Pseudomonadati</taxon>
        <taxon>Bacteroidota</taxon>
        <taxon>Cytophagia</taxon>
        <taxon>Cytophagales</taxon>
        <taxon>Cytophagaceae</taxon>
        <taxon>Spirosoma</taxon>
    </lineage>
</organism>
<dbReference type="EMBL" id="SBLB01000001">
    <property type="protein sequence ID" value="RYC71032.1"/>
    <property type="molecule type" value="Genomic_DNA"/>
</dbReference>
<feature type="compositionally biased region" description="Polar residues" evidence="1">
    <location>
        <begin position="63"/>
        <end position="78"/>
    </location>
</feature>
<name>A0A4Q2UQ13_9BACT</name>
<accession>A0A4Q2UQ13</accession>
<comment type="caution">
    <text evidence="2">The sequence shown here is derived from an EMBL/GenBank/DDBJ whole genome shotgun (WGS) entry which is preliminary data.</text>
</comment>
<dbReference type="AlphaFoldDB" id="A0A4Q2UQ13"/>
<feature type="compositionally biased region" description="Pro residues" evidence="1">
    <location>
        <begin position="96"/>
        <end position="105"/>
    </location>
</feature>
<gene>
    <name evidence="2" type="ORF">EQG79_02475</name>
</gene>
<protein>
    <submittedName>
        <fullName evidence="2">Uncharacterized protein</fullName>
    </submittedName>
</protein>
<dbReference type="Proteomes" id="UP000290407">
    <property type="component" value="Unassembled WGS sequence"/>
</dbReference>
<keyword evidence="3" id="KW-1185">Reference proteome</keyword>